<dbReference type="EMBL" id="LGRX02024084">
    <property type="protein sequence ID" value="KAK3254138.1"/>
    <property type="molecule type" value="Genomic_DNA"/>
</dbReference>
<dbReference type="EMBL" id="LGRX02007529">
    <property type="protein sequence ID" value="KAK3274786.1"/>
    <property type="molecule type" value="Genomic_DNA"/>
</dbReference>
<dbReference type="Proteomes" id="UP001190700">
    <property type="component" value="Unassembled WGS sequence"/>
</dbReference>
<evidence type="ECO:0000313" key="1">
    <source>
        <dbReference type="EMBL" id="KAK3254138.1"/>
    </source>
</evidence>
<dbReference type="AlphaFoldDB" id="A0AAE0F713"/>
<keyword evidence="3" id="KW-1185">Reference proteome</keyword>
<name>A0AAE0F713_9CHLO</name>
<reference evidence="1 3" key="1">
    <citation type="journal article" date="2015" name="Genome Biol. Evol.">
        <title>Comparative Genomics of a Bacterivorous Green Alga Reveals Evolutionary Causalities and Consequences of Phago-Mixotrophic Mode of Nutrition.</title>
        <authorList>
            <person name="Burns J.A."/>
            <person name="Paasch A."/>
            <person name="Narechania A."/>
            <person name="Kim E."/>
        </authorList>
    </citation>
    <scope>NUCLEOTIDE SEQUENCE [LARGE SCALE GENOMIC DNA]</scope>
    <source>
        <strain evidence="1">PLY_AMNH</strain>
    </source>
</reference>
<organism evidence="1 3">
    <name type="scientific">Cymbomonas tetramitiformis</name>
    <dbReference type="NCBI Taxonomy" id="36881"/>
    <lineage>
        <taxon>Eukaryota</taxon>
        <taxon>Viridiplantae</taxon>
        <taxon>Chlorophyta</taxon>
        <taxon>Pyramimonadophyceae</taxon>
        <taxon>Pyramimonadales</taxon>
        <taxon>Pyramimonadaceae</taxon>
        <taxon>Cymbomonas</taxon>
    </lineage>
</organism>
<protein>
    <submittedName>
        <fullName evidence="1">Uncharacterized protein</fullName>
    </submittedName>
</protein>
<comment type="caution">
    <text evidence="1">The sequence shown here is derived from an EMBL/GenBank/DDBJ whole genome shotgun (WGS) entry which is preliminary data.</text>
</comment>
<accession>A0AAE0F713</accession>
<evidence type="ECO:0000313" key="3">
    <source>
        <dbReference type="Proteomes" id="UP001190700"/>
    </source>
</evidence>
<proteinExistence type="predicted"/>
<evidence type="ECO:0000313" key="2">
    <source>
        <dbReference type="EMBL" id="KAK3274786.1"/>
    </source>
</evidence>
<reference evidence="1" key="2">
    <citation type="submission" date="2023-06" db="EMBL/GenBank/DDBJ databases">
        <title>Long-read-based genome assembly of the green algal bacterivore Cymbomonas tetramitiformis.</title>
        <authorList>
            <person name="Gyaltshen Y."/>
            <person name="Rozenberg A."/>
            <person name="Paasch A."/>
            <person name="Burns J.A."/>
            <person name="Warring S."/>
            <person name="Larson R."/>
            <person name="Maurer-Alcala X."/>
            <person name="Dacks J."/>
            <person name="Kim E."/>
        </authorList>
    </citation>
    <scope>NUCLEOTIDE SEQUENCE</scope>
    <source>
        <strain evidence="1">PLY_AMNH</strain>
    </source>
</reference>
<gene>
    <name evidence="2" type="ORF">CYMTET_17049</name>
    <name evidence="1" type="ORF">CYMTET_36637</name>
</gene>
<sequence>HDTSVRSGSQVAEARCTASSVSTSANAKTASHVPVHHLSLLSSGLALQLGAHIQQCPKGADGELRLLWEGHSYPLALVD</sequence>
<feature type="non-terminal residue" evidence="1">
    <location>
        <position position="1"/>
    </location>
</feature>